<protein>
    <submittedName>
        <fullName evidence="2">DUF3089 domain-containing protein</fullName>
    </submittedName>
</protein>
<evidence type="ECO:0000313" key="3">
    <source>
        <dbReference type="Proteomes" id="UP000886744"/>
    </source>
</evidence>
<comment type="caution">
    <text evidence="2">The sequence shown here is derived from an EMBL/GenBank/DDBJ whole genome shotgun (WGS) entry which is preliminary data.</text>
</comment>
<feature type="signal peptide" evidence="1">
    <location>
        <begin position="1"/>
        <end position="20"/>
    </location>
</feature>
<gene>
    <name evidence="2" type="ORF">IAC94_07305</name>
</gene>
<dbReference type="Pfam" id="PF11288">
    <property type="entry name" value="DUF3089"/>
    <property type="match status" value="1"/>
</dbReference>
<reference evidence="2" key="1">
    <citation type="submission" date="2020-10" db="EMBL/GenBank/DDBJ databases">
        <authorList>
            <person name="Gilroy R."/>
        </authorList>
    </citation>
    <scope>NUCLEOTIDE SEQUENCE</scope>
    <source>
        <strain evidence="2">ChiHjej13B12-12457</strain>
    </source>
</reference>
<evidence type="ECO:0000256" key="1">
    <source>
        <dbReference type="SAM" id="SignalP"/>
    </source>
</evidence>
<feature type="chain" id="PRO_5038854872" evidence="1">
    <location>
        <begin position="21"/>
        <end position="321"/>
    </location>
</feature>
<accession>A0A9D1J739</accession>
<dbReference type="Gene3D" id="3.40.50.1820">
    <property type="entry name" value="alpha/beta hydrolase"/>
    <property type="match status" value="1"/>
</dbReference>
<keyword evidence="1" id="KW-0732">Signal</keyword>
<dbReference type="SUPFAM" id="SSF53474">
    <property type="entry name" value="alpha/beta-Hydrolases"/>
    <property type="match status" value="1"/>
</dbReference>
<dbReference type="InterPro" id="IPR021440">
    <property type="entry name" value="DUF3089"/>
</dbReference>
<sequence>MAAAAVLLALAAASSLTVSSCRGNSGGTDTFIPAVPDWSDAAAWYISQPSGDNAPAADIFYILPTCIWDWTAADGQSCRYSDYTRTDHIEAFLPSVELAEDIFAQGQYGFYCPYYRQISLNVWMDGEAAVEELFPLSMEDVSAAFDYYLDNYNEGRPFVLAGFSQGGKAVVELVKHLPAPAYKRMVAAYAIGYRVSDEELAQYPQLRPAVDSTGTGTIISYNSVASPEAACAVLSPSDFCINPVNWTTDDTPAALNDSVTVTVDILNHLLIVDGLDPEAYFLPSLAPMFPLGNYHLQELTLYQEHLRRNTALRIGNFDLQQ</sequence>
<dbReference type="EMBL" id="DVHI01000090">
    <property type="protein sequence ID" value="HIR63310.1"/>
    <property type="molecule type" value="Genomic_DNA"/>
</dbReference>
<reference evidence="2" key="2">
    <citation type="journal article" date="2021" name="PeerJ">
        <title>Extensive microbial diversity within the chicken gut microbiome revealed by metagenomics and culture.</title>
        <authorList>
            <person name="Gilroy R."/>
            <person name="Ravi A."/>
            <person name="Getino M."/>
            <person name="Pursley I."/>
            <person name="Horton D.L."/>
            <person name="Alikhan N.F."/>
            <person name="Baker D."/>
            <person name="Gharbi K."/>
            <person name="Hall N."/>
            <person name="Watson M."/>
            <person name="Adriaenssens E.M."/>
            <person name="Foster-Nyarko E."/>
            <person name="Jarju S."/>
            <person name="Secka A."/>
            <person name="Antonio M."/>
            <person name="Oren A."/>
            <person name="Chaudhuri R.R."/>
            <person name="La Ragione R."/>
            <person name="Hildebrand F."/>
            <person name="Pallen M.J."/>
        </authorList>
    </citation>
    <scope>NUCLEOTIDE SEQUENCE</scope>
    <source>
        <strain evidence="2">ChiHjej13B12-12457</strain>
    </source>
</reference>
<proteinExistence type="predicted"/>
<dbReference type="AlphaFoldDB" id="A0A9D1J739"/>
<organism evidence="2 3">
    <name type="scientific">Candidatus Coprenecus avistercoris</name>
    <dbReference type="NCBI Taxonomy" id="2840730"/>
    <lineage>
        <taxon>Bacteria</taxon>
        <taxon>Pseudomonadati</taxon>
        <taxon>Bacteroidota</taxon>
        <taxon>Bacteroidia</taxon>
        <taxon>Bacteroidales</taxon>
        <taxon>Rikenellaceae</taxon>
        <taxon>Rikenellaceae incertae sedis</taxon>
        <taxon>Candidatus Coprenecus</taxon>
    </lineage>
</organism>
<dbReference type="InterPro" id="IPR029058">
    <property type="entry name" value="AB_hydrolase_fold"/>
</dbReference>
<dbReference type="Proteomes" id="UP000886744">
    <property type="component" value="Unassembled WGS sequence"/>
</dbReference>
<evidence type="ECO:0000313" key="2">
    <source>
        <dbReference type="EMBL" id="HIR63310.1"/>
    </source>
</evidence>
<name>A0A9D1J739_9BACT</name>